<protein>
    <recommendedName>
        <fullName evidence="3">DDE superfamily endonuclease</fullName>
    </recommendedName>
</protein>
<evidence type="ECO:0008006" key="3">
    <source>
        <dbReference type="Google" id="ProtNLM"/>
    </source>
</evidence>
<reference evidence="1 2" key="1">
    <citation type="submission" date="2016-10" db="EMBL/GenBank/DDBJ databases">
        <authorList>
            <person name="de Groot N.N."/>
        </authorList>
    </citation>
    <scope>NUCLEOTIDE SEQUENCE [LARGE SCALE GENOMIC DNA]</scope>
    <source>
        <strain>GEY</strain>
        <strain evidence="2">DSM 9560</strain>
    </source>
</reference>
<proteinExistence type="predicted"/>
<dbReference type="RefSeq" id="WP_091548516.1">
    <property type="nucleotide sequence ID" value="NZ_FONY01000031.1"/>
</dbReference>
<evidence type="ECO:0000313" key="1">
    <source>
        <dbReference type="EMBL" id="SFF40678.1"/>
    </source>
</evidence>
<dbReference type="AlphaFoldDB" id="A0A1I2IGB8"/>
<sequence>MQALFQQLSADLKISTHFHFIAAYSPQLSLVEYVIHLIRLKELPHADSKKRVADFEQRIKLICTQQDFLSKENIINMLAHRESLVLNL</sequence>
<keyword evidence="2" id="KW-1185">Reference proteome</keyword>
<accession>A0A1I2IGB8</accession>
<dbReference type="STRING" id="1003.SAMN04488541_103160"/>
<organism evidence="1 2">
    <name type="scientific">Thermoflexibacter ruber</name>
    <dbReference type="NCBI Taxonomy" id="1003"/>
    <lineage>
        <taxon>Bacteria</taxon>
        <taxon>Pseudomonadati</taxon>
        <taxon>Bacteroidota</taxon>
        <taxon>Cytophagia</taxon>
        <taxon>Cytophagales</taxon>
        <taxon>Thermoflexibacteraceae</taxon>
        <taxon>Thermoflexibacter</taxon>
    </lineage>
</organism>
<evidence type="ECO:0000313" key="2">
    <source>
        <dbReference type="Proteomes" id="UP000199513"/>
    </source>
</evidence>
<dbReference type="Proteomes" id="UP000199513">
    <property type="component" value="Unassembled WGS sequence"/>
</dbReference>
<dbReference type="EMBL" id="FONY01000031">
    <property type="protein sequence ID" value="SFF40678.1"/>
    <property type="molecule type" value="Genomic_DNA"/>
</dbReference>
<name>A0A1I2IGB8_9BACT</name>
<gene>
    <name evidence="1" type="ORF">SAMN04488541_103160</name>
</gene>